<protein>
    <submittedName>
        <fullName evidence="1">Uncharacterized protein</fullName>
    </submittedName>
</protein>
<dbReference type="OrthoDB" id="1683266at2"/>
<organism evidence="1 2">
    <name type="scientific">Natranaerovirga hydrolytica</name>
    <dbReference type="NCBI Taxonomy" id="680378"/>
    <lineage>
        <taxon>Bacteria</taxon>
        <taxon>Bacillati</taxon>
        <taxon>Bacillota</taxon>
        <taxon>Clostridia</taxon>
        <taxon>Lachnospirales</taxon>
        <taxon>Natranaerovirgaceae</taxon>
        <taxon>Natranaerovirga</taxon>
    </lineage>
</organism>
<gene>
    <name evidence="1" type="ORF">EDC19_0881</name>
</gene>
<keyword evidence="2" id="KW-1185">Reference proteome</keyword>
<name>A0A4R1N613_9FIRM</name>
<proteinExistence type="predicted"/>
<evidence type="ECO:0000313" key="1">
    <source>
        <dbReference type="EMBL" id="TCK98459.1"/>
    </source>
</evidence>
<dbReference type="AlphaFoldDB" id="A0A4R1N613"/>
<sequence>MINHLSCPNCHHSNLIAKHEATYVYSYTLDKDNINDNEFIPFLFDTRDHIVSKEYLECSHCSSKFYCDFNTFDKGVNMTILQKAIRGDKTESPEFLG</sequence>
<evidence type="ECO:0000313" key="2">
    <source>
        <dbReference type="Proteomes" id="UP000294545"/>
    </source>
</evidence>
<reference evidence="1 2" key="1">
    <citation type="submission" date="2019-03" db="EMBL/GenBank/DDBJ databases">
        <title>Genomic Encyclopedia of Type Strains, Phase IV (KMG-IV): sequencing the most valuable type-strain genomes for metagenomic binning, comparative biology and taxonomic classification.</title>
        <authorList>
            <person name="Goeker M."/>
        </authorList>
    </citation>
    <scope>NUCLEOTIDE SEQUENCE [LARGE SCALE GENOMIC DNA]</scope>
    <source>
        <strain evidence="1 2">DSM 24176</strain>
    </source>
</reference>
<dbReference type="Proteomes" id="UP000294545">
    <property type="component" value="Unassembled WGS sequence"/>
</dbReference>
<dbReference type="RefSeq" id="WP_132281064.1">
    <property type="nucleotide sequence ID" value="NZ_SMGQ01000011.1"/>
</dbReference>
<dbReference type="EMBL" id="SMGQ01000011">
    <property type="protein sequence ID" value="TCK98459.1"/>
    <property type="molecule type" value="Genomic_DNA"/>
</dbReference>
<accession>A0A4R1N613</accession>
<comment type="caution">
    <text evidence="1">The sequence shown here is derived from an EMBL/GenBank/DDBJ whole genome shotgun (WGS) entry which is preliminary data.</text>
</comment>